<sequence>MRRSLYLRIVRCVEIQDCYFQQRPDATGKMDVSALRKCTAAVRQLAYGMPADVVDGYVRIGESTAIKSLMRFCAAVIAVFENQYLRTPTEFDVQQLYAMHKKRGLHALELEKLSTAWAGQYKYKEDSPTIVLEAVA</sequence>
<keyword evidence="2" id="KW-1185">Reference proteome</keyword>
<accession>A0A2P4WX62</accession>
<reference evidence="1 2" key="1">
    <citation type="journal article" date="2017" name="Genome Biol. Evol.">
        <title>Phytophthora megakarya and P. palmivora, closely related causal agents of cacao black pod rot, underwent increases in genome sizes and gene numbers by different mechanisms.</title>
        <authorList>
            <person name="Ali S.S."/>
            <person name="Shao J."/>
            <person name="Lary D.J."/>
            <person name="Kronmiller B."/>
            <person name="Shen D."/>
            <person name="Strem M.D."/>
            <person name="Amoako-Attah I."/>
            <person name="Akrofi A.Y."/>
            <person name="Begoude B.A."/>
            <person name="Ten Hoopen G.M."/>
            <person name="Coulibaly K."/>
            <person name="Kebe B.I."/>
            <person name="Melnick R.L."/>
            <person name="Guiltinan M.J."/>
            <person name="Tyler B.M."/>
            <person name="Meinhardt L.W."/>
            <person name="Bailey B.A."/>
        </authorList>
    </citation>
    <scope>NUCLEOTIDE SEQUENCE [LARGE SCALE GENOMIC DNA]</scope>
    <source>
        <strain evidence="2">sbr112.9</strain>
    </source>
</reference>
<evidence type="ECO:0000313" key="2">
    <source>
        <dbReference type="Proteomes" id="UP000237271"/>
    </source>
</evidence>
<protein>
    <submittedName>
        <fullName evidence="1">Transposon protein</fullName>
    </submittedName>
</protein>
<evidence type="ECO:0000313" key="1">
    <source>
        <dbReference type="EMBL" id="POM57894.1"/>
    </source>
</evidence>
<dbReference type="PANTHER" id="PTHR47150:SF5">
    <property type="entry name" value="OS07G0546750 PROTEIN"/>
    <property type="match status" value="1"/>
</dbReference>
<dbReference type="Proteomes" id="UP000237271">
    <property type="component" value="Unassembled WGS sequence"/>
</dbReference>
<dbReference type="AlphaFoldDB" id="A0A2P4WX62"/>
<dbReference type="EMBL" id="NCKW01020456">
    <property type="protein sequence ID" value="POM57894.1"/>
    <property type="molecule type" value="Genomic_DNA"/>
</dbReference>
<organism evidence="1 2">
    <name type="scientific">Phytophthora palmivora</name>
    <dbReference type="NCBI Taxonomy" id="4796"/>
    <lineage>
        <taxon>Eukaryota</taxon>
        <taxon>Sar</taxon>
        <taxon>Stramenopiles</taxon>
        <taxon>Oomycota</taxon>
        <taxon>Peronosporomycetes</taxon>
        <taxon>Peronosporales</taxon>
        <taxon>Peronosporaceae</taxon>
        <taxon>Phytophthora</taxon>
    </lineage>
</organism>
<comment type="caution">
    <text evidence="1">The sequence shown here is derived from an EMBL/GenBank/DDBJ whole genome shotgun (WGS) entry which is preliminary data.</text>
</comment>
<name>A0A2P4WX62_9STRA</name>
<dbReference type="PANTHER" id="PTHR47150">
    <property type="entry name" value="OS12G0169200 PROTEIN"/>
    <property type="match status" value="1"/>
</dbReference>
<gene>
    <name evidence="1" type="ORF">PHPALM_37535</name>
</gene>
<dbReference type="OrthoDB" id="127355at2759"/>
<proteinExistence type="predicted"/>